<dbReference type="OrthoDB" id="5383110at2"/>
<comment type="caution">
    <text evidence="3">The sequence shown here is derived from an EMBL/GenBank/DDBJ whole genome shotgun (WGS) entry which is preliminary data.</text>
</comment>
<accession>A0A0P7C1Q6</accession>
<dbReference type="Proteomes" id="UP000050454">
    <property type="component" value="Unassembled WGS sequence"/>
</dbReference>
<organism evidence="3 4">
    <name type="scientific">Jiulongibacter sediminis</name>
    <dbReference type="NCBI Taxonomy" id="1605367"/>
    <lineage>
        <taxon>Bacteria</taxon>
        <taxon>Pseudomonadati</taxon>
        <taxon>Bacteroidota</taxon>
        <taxon>Cytophagia</taxon>
        <taxon>Cytophagales</taxon>
        <taxon>Leadbetterellaceae</taxon>
        <taxon>Jiulongibacter</taxon>
    </lineage>
</organism>
<evidence type="ECO:0000256" key="1">
    <source>
        <dbReference type="SAM" id="SignalP"/>
    </source>
</evidence>
<dbReference type="InterPro" id="IPR032710">
    <property type="entry name" value="NTF2-like_dom_sf"/>
</dbReference>
<name>A0A0P7C1Q6_9BACT</name>
<sequence>MKRFFRLFAVILLLTTLNSQAQLKSLEASVEELTELLINPNKGDLQSLSHFKLSYGHSSGLVENRDEFIAALLKADFDFQEIDISNQSIEIIDKTAIVRHDMKAKALSLGKPTSINLRIMTVWLKQKKGWVLFARQAVKI</sequence>
<dbReference type="Gene3D" id="3.10.450.50">
    <property type="match status" value="1"/>
</dbReference>
<evidence type="ECO:0000313" key="4">
    <source>
        <dbReference type="Proteomes" id="UP000050454"/>
    </source>
</evidence>
<keyword evidence="4" id="KW-1185">Reference proteome</keyword>
<reference evidence="3 4" key="1">
    <citation type="submission" date="2015-07" db="EMBL/GenBank/DDBJ databases">
        <title>The draft genome sequence of Leadbetterella sp. JN14-9.</title>
        <authorList>
            <person name="Liu Y."/>
            <person name="Du J."/>
            <person name="Shao Z."/>
        </authorList>
    </citation>
    <scope>NUCLEOTIDE SEQUENCE [LARGE SCALE GENOMIC DNA]</scope>
    <source>
        <strain evidence="3 4">JN14-9</strain>
    </source>
</reference>
<proteinExistence type="predicted"/>
<keyword evidence="1" id="KW-0732">Signal</keyword>
<dbReference type="InterPro" id="IPR027843">
    <property type="entry name" value="DUF4440"/>
</dbReference>
<dbReference type="EMBL" id="LGTQ01000012">
    <property type="protein sequence ID" value="KPM47248.1"/>
    <property type="molecule type" value="Genomic_DNA"/>
</dbReference>
<gene>
    <name evidence="3" type="ORF">AFM12_15735</name>
</gene>
<dbReference type="Pfam" id="PF14534">
    <property type="entry name" value="DUF4440"/>
    <property type="match status" value="1"/>
</dbReference>
<dbReference type="SUPFAM" id="SSF54427">
    <property type="entry name" value="NTF2-like"/>
    <property type="match status" value="1"/>
</dbReference>
<protein>
    <recommendedName>
        <fullName evidence="2">DUF4440 domain-containing protein</fullName>
    </recommendedName>
</protein>
<evidence type="ECO:0000313" key="3">
    <source>
        <dbReference type="EMBL" id="KPM47248.1"/>
    </source>
</evidence>
<evidence type="ECO:0000259" key="2">
    <source>
        <dbReference type="Pfam" id="PF14534"/>
    </source>
</evidence>
<feature type="domain" description="DUF4440" evidence="2">
    <location>
        <begin position="27"/>
        <end position="132"/>
    </location>
</feature>
<dbReference type="RefSeq" id="WP_055150030.1">
    <property type="nucleotide sequence ID" value="NZ_JXSZ01000012.1"/>
</dbReference>
<dbReference type="STRING" id="1605367.AFM12_15735"/>
<feature type="signal peptide" evidence="1">
    <location>
        <begin position="1"/>
        <end position="21"/>
    </location>
</feature>
<dbReference type="AlphaFoldDB" id="A0A0P7C1Q6"/>
<feature type="chain" id="PRO_5006136478" description="DUF4440 domain-containing protein" evidence="1">
    <location>
        <begin position="22"/>
        <end position="140"/>
    </location>
</feature>